<keyword evidence="2" id="KW-0648">Protein biosynthesis</keyword>
<dbReference type="PANTHER" id="PTHR20982:SF3">
    <property type="entry name" value="MITOCHONDRIAL RIBOSOME RECYCLING FACTOR PSEUDO 1"/>
    <property type="match status" value="1"/>
</dbReference>
<evidence type="ECO:0000313" key="7">
    <source>
        <dbReference type="Proteomes" id="UP001586593"/>
    </source>
</evidence>
<name>A0ABR3WIJ7_9PEZI</name>
<evidence type="ECO:0000256" key="2">
    <source>
        <dbReference type="ARBA" id="ARBA00022917"/>
    </source>
</evidence>
<evidence type="ECO:0000256" key="3">
    <source>
        <dbReference type="ARBA" id="ARBA00024909"/>
    </source>
</evidence>
<evidence type="ECO:0000313" key="6">
    <source>
        <dbReference type="EMBL" id="KAL1862792.1"/>
    </source>
</evidence>
<feature type="region of interest" description="Disordered" evidence="4">
    <location>
        <begin position="66"/>
        <end position="115"/>
    </location>
</feature>
<dbReference type="InterPro" id="IPR036191">
    <property type="entry name" value="RRF_sf"/>
</dbReference>
<dbReference type="PANTHER" id="PTHR20982">
    <property type="entry name" value="RIBOSOME RECYCLING FACTOR"/>
    <property type="match status" value="1"/>
</dbReference>
<dbReference type="SUPFAM" id="SSF55194">
    <property type="entry name" value="Ribosome recycling factor, RRF"/>
    <property type="match status" value="1"/>
</dbReference>
<dbReference type="InterPro" id="IPR002661">
    <property type="entry name" value="Ribosome_recyc_fac"/>
</dbReference>
<protein>
    <recommendedName>
        <fullName evidence="5">Ribosome recycling factor domain-containing protein</fullName>
    </recommendedName>
</protein>
<dbReference type="Pfam" id="PF01765">
    <property type="entry name" value="RRF"/>
    <property type="match status" value="1"/>
</dbReference>
<dbReference type="EMBL" id="JAZHXJ010000379">
    <property type="protein sequence ID" value="KAL1862792.1"/>
    <property type="molecule type" value="Genomic_DNA"/>
</dbReference>
<gene>
    <name evidence="6" type="ORF">VTK73DRAFT_6609</name>
</gene>
<reference evidence="6 7" key="1">
    <citation type="journal article" date="2024" name="Commun. Biol.">
        <title>Comparative genomic analysis of thermophilic fungi reveals convergent evolutionary adaptations and gene losses.</title>
        <authorList>
            <person name="Steindorff A.S."/>
            <person name="Aguilar-Pontes M.V."/>
            <person name="Robinson A.J."/>
            <person name="Andreopoulos B."/>
            <person name="LaButti K."/>
            <person name="Kuo A."/>
            <person name="Mondo S."/>
            <person name="Riley R."/>
            <person name="Otillar R."/>
            <person name="Haridas S."/>
            <person name="Lipzen A."/>
            <person name="Grimwood J."/>
            <person name="Schmutz J."/>
            <person name="Clum A."/>
            <person name="Reid I.D."/>
            <person name="Moisan M.C."/>
            <person name="Butler G."/>
            <person name="Nguyen T.T.M."/>
            <person name="Dewar K."/>
            <person name="Conant G."/>
            <person name="Drula E."/>
            <person name="Henrissat B."/>
            <person name="Hansel C."/>
            <person name="Singer S."/>
            <person name="Hutchinson M.I."/>
            <person name="de Vries R.P."/>
            <person name="Natvig D.O."/>
            <person name="Powell A.J."/>
            <person name="Tsang A."/>
            <person name="Grigoriev I.V."/>
        </authorList>
    </citation>
    <scope>NUCLEOTIDE SEQUENCE [LARGE SCALE GENOMIC DNA]</scope>
    <source>
        <strain evidence="6 7">ATCC 24622</strain>
    </source>
</reference>
<organism evidence="6 7">
    <name type="scientific">Phialemonium thermophilum</name>
    <dbReference type="NCBI Taxonomy" id="223376"/>
    <lineage>
        <taxon>Eukaryota</taxon>
        <taxon>Fungi</taxon>
        <taxon>Dikarya</taxon>
        <taxon>Ascomycota</taxon>
        <taxon>Pezizomycotina</taxon>
        <taxon>Sordariomycetes</taxon>
        <taxon>Sordariomycetidae</taxon>
        <taxon>Cephalothecales</taxon>
        <taxon>Cephalothecaceae</taxon>
        <taxon>Phialemonium</taxon>
    </lineage>
</organism>
<keyword evidence="7" id="KW-1185">Reference proteome</keyword>
<evidence type="ECO:0000259" key="5">
    <source>
        <dbReference type="Pfam" id="PF01765"/>
    </source>
</evidence>
<accession>A0ABR3WIJ7</accession>
<dbReference type="Gene3D" id="1.10.132.20">
    <property type="entry name" value="Ribosome-recycling factor"/>
    <property type="match status" value="1"/>
</dbReference>
<feature type="domain" description="Ribosome recycling factor" evidence="5">
    <location>
        <begin position="130"/>
        <end position="291"/>
    </location>
</feature>
<evidence type="ECO:0000256" key="1">
    <source>
        <dbReference type="ARBA" id="ARBA00005912"/>
    </source>
</evidence>
<sequence>MSFTRQSTTLLRSCSSATRAAFLGSQHGLCFSSIFVGHINSGRRGAVSPPPPPTAHRFLHATTCLAKSDTKDRRKAKGDVTNSKAKSSGTAAAEPSSSSSEGGRPKPNPEDPFDFTDLEFAWNRAAERYEEQLKQLRAGGRFNAEAIGAVRVRPDKSNPGQTFPLHELAAVVPRGGRTIAVLVHEAANVKPVMSAIQSSPDFNQQPQRSEDNELELLLRVEPERKDGLLKRAKETCHAWREQIRAERHRRDVVHKKWRKDNIVTSDDKTRLDKELQKLLDKRMAQVDAKEKEVLLHISRETR</sequence>
<comment type="similarity">
    <text evidence="1">Belongs to the RRF family.</text>
</comment>
<evidence type="ECO:0000256" key="4">
    <source>
        <dbReference type="SAM" id="MobiDB-lite"/>
    </source>
</evidence>
<dbReference type="Proteomes" id="UP001586593">
    <property type="component" value="Unassembled WGS sequence"/>
</dbReference>
<dbReference type="InterPro" id="IPR023584">
    <property type="entry name" value="Ribosome_recyc_fac_dom"/>
</dbReference>
<comment type="function">
    <text evidence="3">Necessary for protein synthesis in mitochondria. Functions as a ribosome recycling factor in mitochondria.</text>
</comment>
<dbReference type="Gene3D" id="3.30.1360.40">
    <property type="match status" value="1"/>
</dbReference>
<comment type="caution">
    <text evidence="6">The sequence shown here is derived from an EMBL/GenBank/DDBJ whole genome shotgun (WGS) entry which is preliminary data.</text>
</comment>
<feature type="compositionally biased region" description="Low complexity" evidence="4">
    <location>
        <begin position="87"/>
        <end position="102"/>
    </location>
</feature>
<proteinExistence type="inferred from homology"/>